<dbReference type="Pfam" id="PF09335">
    <property type="entry name" value="VTT_dom"/>
    <property type="match status" value="1"/>
</dbReference>
<feature type="domain" description="VTT" evidence="2">
    <location>
        <begin position="40"/>
        <end position="139"/>
    </location>
</feature>
<reference evidence="3 4" key="1">
    <citation type="submission" date="2017-01" db="EMBL/GenBank/DDBJ databases">
        <authorList>
            <person name="Mah S.A."/>
            <person name="Swanson W.J."/>
            <person name="Moy G.W."/>
            <person name="Vacquier V.D."/>
        </authorList>
    </citation>
    <scope>NUCLEOTIDE SEQUENCE [LARGE SCALE GENOMIC DNA]</scope>
    <source>
        <strain evidence="3 4">DSM 7027</strain>
    </source>
</reference>
<dbReference type="STRING" id="49186.SAMN05421647_10479"/>
<evidence type="ECO:0000256" key="1">
    <source>
        <dbReference type="SAM" id="Phobius"/>
    </source>
</evidence>
<accession>A0A1N6S7J1</accession>
<dbReference type="EMBL" id="FTMN01000004">
    <property type="protein sequence ID" value="SIQ37085.1"/>
    <property type="molecule type" value="Genomic_DNA"/>
</dbReference>
<protein>
    <submittedName>
        <fullName evidence="3">Membrane protein YqaA, SNARE-associated domain</fullName>
    </submittedName>
</protein>
<dbReference type="InterPro" id="IPR051311">
    <property type="entry name" value="DedA_domain"/>
</dbReference>
<dbReference type="eggNOG" id="COG1238">
    <property type="taxonomic scope" value="Bacteria"/>
</dbReference>
<sequence>MIEALPAPLTLFFSALISSTLLPGGSEALLAWLLNQNQHSAWTLWLAATSGNVLGSLLTWGMGYWIARRYPLKTLDKPGHQRARDWLQKYGPASLLLAWLPLVGDPLCLVAGWLRFNFLLSLVMITLGKALRYALIVGLFS</sequence>
<name>A0A1N6S7J1_9GAMM</name>
<feature type="transmembrane region" description="Helical" evidence="1">
    <location>
        <begin position="44"/>
        <end position="67"/>
    </location>
</feature>
<dbReference type="PANTHER" id="PTHR42709">
    <property type="entry name" value="ALKALINE PHOSPHATASE LIKE PROTEIN"/>
    <property type="match status" value="1"/>
</dbReference>
<dbReference type="GO" id="GO:0005886">
    <property type="term" value="C:plasma membrane"/>
    <property type="evidence" value="ECO:0007669"/>
    <property type="project" value="UniProtKB-ARBA"/>
</dbReference>
<keyword evidence="1" id="KW-0812">Transmembrane</keyword>
<evidence type="ECO:0000313" key="4">
    <source>
        <dbReference type="Proteomes" id="UP000186895"/>
    </source>
</evidence>
<feature type="transmembrane region" description="Helical" evidence="1">
    <location>
        <begin position="90"/>
        <end position="112"/>
    </location>
</feature>
<feature type="transmembrane region" description="Helical" evidence="1">
    <location>
        <begin position="118"/>
        <end position="140"/>
    </location>
</feature>
<gene>
    <name evidence="3" type="ORF">SAMN05421647_10479</name>
</gene>
<proteinExistence type="predicted"/>
<keyword evidence="1" id="KW-0472">Membrane</keyword>
<dbReference type="PANTHER" id="PTHR42709:SF4">
    <property type="entry name" value="INNER MEMBRANE PROTEIN YQAA"/>
    <property type="match status" value="1"/>
</dbReference>
<dbReference type="RefSeq" id="WP_076462713.1">
    <property type="nucleotide sequence ID" value="NZ_FTMN01000004.1"/>
</dbReference>
<dbReference type="AlphaFoldDB" id="A0A1N6S7J1"/>
<keyword evidence="4" id="KW-1185">Reference proteome</keyword>
<dbReference type="InterPro" id="IPR032816">
    <property type="entry name" value="VTT_dom"/>
</dbReference>
<keyword evidence="1" id="KW-1133">Transmembrane helix</keyword>
<organism evidence="3 4">
    <name type="scientific">Marinobacterium stanieri</name>
    <dbReference type="NCBI Taxonomy" id="49186"/>
    <lineage>
        <taxon>Bacteria</taxon>
        <taxon>Pseudomonadati</taxon>
        <taxon>Pseudomonadota</taxon>
        <taxon>Gammaproteobacteria</taxon>
        <taxon>Oceanospirillales</taxon>
        <taxon>Oceanospirillaceae</taxon>
        <taxon>Marinobacterium</taxon>
    </lineage>
</organism>
<dbReference type="Proteomes" id="UP000186895">
    <property type="component" value="Unassembled WGS sequence"/>
</dbReference>
<evidence type="ECO:0000259" key="2">
    <source>
        <dbReference type="Pfam" id="PF09335"/>
    </source>
</evidence>
<evidence type="ECO:0000313" key="3">
    <source>
        <dbReference type="EMBL" id="SIQ37085.1"/>
    </source>
</evidence>